<dbReference type="NCBIfam" id="NF003478">
    <property type="entry name" value="PRK05124.1"/>
    <property type="match status" value="1"/>
</dbReference>
<evidence type="ECO:0000259" key="10">
    <source>
        <dbReference type="PROSITE" id="PS51722"/>
    </source>
</evidence>
<dbReference type="CDD" id="cd04095">
    <property type="entry name" value="CysN_NoDQ_III"/>
    <property type="match status" value="1"/>
</dbReference>
<dbReference type="Pfam" id="PF22594">
    <property type="entry name" value="GTP-eEF1A_C"/>
    <property type="match status" value="1"/>
</dbReference>
<dbReference type="SUPFAM" id="SSF50465">
    <property type="entry name" value="EF-Tu/eEF-1alpha/eIF2-gamma C-terminal domain"/>
    <property type="match status" value="1"/>
</dbReference>
<dbReference type="NCBIfam" id="TIGR00231">
    <property type="entry name" value="small_GTP"/>
    <property type="match status" value="1"/>
</dbReference>
<dbReference type="NCBIfam" id="TIGR02034">
    <property type="entry name" value="CysN"/>
    <property type="match status" value="1"/>
</dbReference>
<dbReference type="GO" id="GO:0005524">
    <property type="term" value="F:ATP binding"/>
    <property type="evidence" value="ECO:0007669"/>
    <property type="project" value="UniProtKB-KW"/>
</dbReference>
<feature type="binding site" evidence="9">
    <location>
        <begin position="31"/>
        <end position="38"/>
    </location>
    <ligand>
        <name>GTP</name>
        <dbReference type="ChEBI" id="CHEBI:37565"/>
    </ligand>
</feature>
<dbReference type="SUPFAM" id="SSF50447">
    <property type="entry name" value="Translation proteins"/>
    <property type="match status" value="1"/>
</dbReference>
<protein>
    <recommendedName>
        <fullName evidence="9">Sulfate adenylyltransferase subunit 1</fullName>
        <ecNumber evidence="9">2.7.7.4</ecNumber>
    </recommendedName>
    <alternativeName>
        <fullName evidence="9">ATP-sulfurylase large subunit</fullName>
    </alternativeName>
    <alternativeName>
        <fullName evidence="9">Sulfate adenylate transferase</fullName>
        <shortName evidence="9">SAT</shortName>
    </alternativeName>
</protein>
<dbReference type="InterPro" id="IPR009000">
    <property type="entry name" value="Transl_B-barrel_sf"/>
</dbReference>
<dbReference type="RefSeq" id="WP_151131967.1">
    <property type="nucleotide sequence ID" value="NZ_CP043311.1"/>
</dbReference>
<name>A0A5J6QJI1_9GAMM</name>
<evidence type="ECO:0000313" key="11">
    <source>
        <dbReference type="EMBL" id="QEY61411.1"/>
    </source>
</evidence>
<dbReference type="PROSITE" id="PS00301">
    <property type="entry name" value="G_TR_1"/>
    <property type="match status" value="1"/>
</dbReference>
<evidence type="ECO:0000313" key="12">
    <source>
        <dbReference type="Proteomes" id="UP000327179"/>
    </source>
</evidence>
<comment type="subunit">
    <text evidence="8">Heterodimer composed of CysD, the smaller subunit, and CysNC.</text>
</comment>
<dbReference type="CDD" id="cd02027">
    <property type="entry name" value="APSK"/>
    <property type="match status" value="1"/>
</dbReference>
<feature type="binding site" evidence="9">
    <location>
        <begin position="110"/>
        <end position="114"/>
    </location>
    <ligand>
        <name>GTP</name>
        <dbReference type="ChEBI" id="CHEBI:37565"/>
    </ligand>
</feature>
<dbReference type="KEGG" id="plal:FXN65_04860"/>
<organism evidence="11 12">
    <name type="scientific">Metapseudomonas lalkuanensis</name>
    <dbReference type="NCBI Taxonomy" id="2604832"/>
    <lineage>
        <taxon>Bacteria</taxon>
        <taxon>Pseudomonadati</taxon>
        <taxon>Pseudomonadota</taxon>
        <taxon>Gammaproteobacteria</taxon>
        <taxon>Pseudomonadales</taxon>
        <taxon>Pseudomonadaceae</taxon>
        <taxon>Metapseudomonas</taxon>
    </lineage>
</organism>
<comment type="function">
    <text evidence="7 9">With CysD forms the ATP sulfurylase (ATPS) that catalyzes the adenylation of sulfate producing adenosine 5'-phosphosulfate (APS) and diphosphate, the first enzymatic step in sulfur assimilation pathway. APS synthesis involves the formation of a high-energy phosphoric-sulfuric acid anhydride bond driven by GTP hydrolysis by CysN coupled to ATP hydrolysis by CysD.</text>
</comment>
<dbReference type="UniPathway" id="UPA00140">
    <property type="reaction ID" value="UER00204"/>
</dbReference>
<dbReference type="PRINTS" id="PR00315">
    <property type="entry name" value="ELONGATNFCT"/>
</dbReference>
<keyword evidence="2 9" id="KW-0808">Transferase</keyword>
<keyword evidence="4 9" id="KW-0547">Nucleotide-binding</keyword>
<dbReference type="InterPro" id="IPR009001">
    <property type="entry name" value="Transl_elong_EF1A/Init_IF2_C"/>
</dbReference>
<keyword evidence="5 9" id="KW-0067">ATP-binding</keyword>
<reference evidence="11 12" key="1">
    <citation type="submission" date="2019-08" db="EMBL/GenBank/DDBJ databases">
        <title>Whole-genome Sequencing of e-waste polymer degrading bacterium Pseudomonas sp. strain PE08.</title>
        <authorList>
            <person name="Kirdat K."/>
            <person name="Debbarma P."/>
            <person name="Narawade N."/>
            <person name="Suyal D."/>
            <person name="Thorat V."/>
            <person name="Shouche Y."/>
            <person name="Goel R."/>
            <person name="Yadav A."/>
        </authorList>
    </citation>
    <scope>NUCLEOTIDE SEQUENCE [LARGE SCALE GENOMIC DNA]</scope>
    <source>
        <strain evidence="11 12">PE08</strain>
    </source>
</reference>
<comment type="pathway">
    <text evidence="1 9">Sulfur metabolism; hydrogen sulfide biosynthesis; sulfite from sulfate: step 1/3.</text>
</comment>
<feature type="binding site" evidence="9">
    <location>
        <begin position="165"/>
        <end position="168"/>
    </location>
    <ligand>
        <name>GTP</name>
        <dbReference type="ChEBI" id="CHEBI:37565"/>
    </ligand>
</feature>
<dbReference type="Gene3D" id="3.40.50.300">
    <property type="entry name" value="P-loop containing nucleotide triphosphate hydrolases"/>
    <property type="match status" value="2"/>
</dbReference>
<keyword evidence="6 9" id="KW-0342">GTP-binding</keyword>
<dbReference type="InterPro" id="IPR031157">
    <property type="entry name" value="G_TR_CS"/>
</dbReference>
<evidence type="ECO:0000256" key="5">
    <source>
        <dbReference type="ARBA" id="ARBA00022840"/>
    </source>
</evidence>
<evidence type="ECO:0000256" key="7">
    <source>
        <dbReference type="ARBA" id="ARBA00055271"/>
    </source>
</evidence>
<dbReference type="AlphaFoldDB" id="A0A5J6QJI1"/>
<dbReference type="InterPro" id="IPR027417">
    <property type="entry name" value="P-loop_NTPase"/>
</dbReference>
<evidence type="ECO:0000256" key="4">
    <source>
        <dbReference type="ARBA" id="ARBA00022741"/>
    </source>
</evidence>
<dbReference type="FunFam" id="2.40.30.10:FF:000031">
    <property type="entry name" value="Sulfate adenylyltransferase subunit 1"/>
    <property type="match status" value="1"/>
</dbReference>
<dbReference type="SUPFAM" id="SSF52540">
    <property type="entry name" value="P-loop containing nucleoside triphosphate hydrolases"/>
    <property type="match status" value="2"/>
</dbReference>
<dbReference type="InterPro" id="IPR005225">
    <property type="entry name" value="Small_GTP-bd"/>
</dbReference>
<dbReference type="Proteomes" id="UP000327179">
    <property type="component" value="Chromosome"/>
</dbReference>
<dbReference type="InterPro" id="IPR054696">
    <property type="entry name" value="GTP-eEF1A_C"/>
</dbReference>
<dbReference type="InterPro" id="IPR059117">
    <property type="entry name" value="APS_kinase_dom"/>
</dbReference>
<sequence length="633" mass="69467">MSHQSDLISEDILAYLAQHERKELLRFLTCGNVDDGKSTLIGRLLHDSKMIYEDHLEAITRDSKKVGTTGDDVDLALLVDGLQAEREQGITIDVAYRYFSTAKRKFIIADTPGHEQYTRNMATGASTCDLAIILIDARYGVQTQTRRHSFIASLLGIKHIVVAVNKMDLMDFDQSVFEKIKADYLQFAERIKLAPSSIHFVPMSALKGDNVVNRSERAPWYDGKPLMEILETVEIAGDRNVSDMRFPVQYVNRPNLNFRGFAGTLASGIVRKGDEVVALPSGKGSRVKSIVTYEGELEQAGPGQAITLTLEDEIDVSRGDMLVHADNRPLITDGFEAMLVWMSEEPMLPGKKYDIKRATSYVPGSIPSITHKVDVNTLEETAGSSLQLNEIAKVKVSLDAPIALDGYEQNRTTGAFIVIDRLTNGTVGAGMIIADPQAGRNVDGHHGKQAHVSREERAARFGQQPATVLFSGLSGAGKSTLAYAVERKLFDMGRAVYVLDGQNLRHDLNKGLPQDRAGRTENWRRAAHVARQFNEAGLVTLAAFVAPDAEGREQAKALIGADRLITVYVQASPLACRERDPQGLYAAGHDNIPGESFPYDVPLDADLVIDTQSTNVDEGAKLVIDLLRERGAI</sequence>
<dbReference type="InterPro" id="IPR011779">
    <property type="entry name" value="SO4_adenylTrfase_lsu"/>
</dbReference>
<dbReference type="Pfam" id="PF00009">
    <property type="entry name" value="GTP_EFTU"/>
    <property type="match status" value="1"/>
</dbReference>
<comment type="catalytic activity">
    <reaction evidence="9">
        <text>sulfate + ATP + H(+) = adenosine 5'-phosphosulfate + diphosphate</text>
        <dbReference type="Rhea" id="RHEA:18133"/>
        <dbReference type="ChEBI" id="CHEBI:15378"/>
        <dbReference type="ChEBI" id="CHEBI:16189"/>
        <dbReference type="ChEBI" id="CHEBI:30616"/>
        <dbReference type="ChEBI" id="CHEBI:33019"/>
        <dbReference type="ChEBI" id="CHEBI:58243"/>
        <dbReference type="EC" id="2.7.7.4"/>
    </reaction>
</comment>
<dbReference type="FunFam" id="3.40.50.300:FF:002377">
    <property type="entry name" value="Sulfate adenylyltransferase subunit 1"/>
    <property type="match status" value="1"/>
</dbReference>
<dbReference type="InterPro" id="IPR050100">
    <property type="entry name" value="TRAFAC_GTPase_members"/>
</dbReference>
<dbReference type="GO" id="GO:0004020">
    <property type="term" value="F:adenylylsulfate kinase activity"/>
    <property type="evidence" value="ECO:0007669"/>
    <property type="project" value="UniProtKB-EC"/>
</dbReference>
<evidence type="ECO:0000256" key="9">
    <source>
        <dbReference type="HAMAP-Rule" id="MF_00062"/>
    </source>
</evidence>
<evidence type="ECO:0000256" key="6">
    <source>
        <dbReference type="ARBA" id="ARBA00023134"/>
    </source>
</evidence>
<dbReference type="GO" id="GO:0005525">
    <property type="term" value="F:GTP binding"/>
    <property type="evidence" value="ECO:0007669"/>
    <property type="project" value="UniProtKB-UniRule"/>
</dbReference>
<dbReference type="GO" id="GO:0003924">
    <property type="term" value="F:GTPase activity"/>
    <property type="evidence" value="ECO:0007669"/>
    <property type="project" value="InterPro"/>
</dbReference>
<dbReference type="HAMAP" id="MF_00062">
    <property type="entry name" value="Sulf_adenylyltr_sub1"/>
    <property type="match status" value="1"/>
</dbReference>
<dbReference type="EMBL" id="CP043311">
    <property type="protein sequence ID" value="QEY61411.1"/>
    <property type="molecule type" value="Genomic_DNA"/>
</dbReference>
<dbReference type="GO" id="GO:0070814">
    <property type="term" value="P:hydrogen sulfide biosynthetic process"/>
    <property type="evidence" value="ECO:0007669"/>
    <property type="project" value="UniProtKB-UniRule"/>
</dbReference>
<dbReference type="GO" id="GO:0000103">
    <property type="term" value="P:sulfate assimilation"/>
    <property type="evidence" value="ECO:0007669"/>
    <property type="project" value="UniProtKB-UniRule"/>
</dbReference>
<accession>A0A5J6QJI1</accession>
<dbReference type="InterPro" id="IPR000795">
    <property type="entry name" value="T_Tr_GTP-bd_dom"/>
</dbReference>
<evidence type="ECO:0000256" key="8">
    <source>
        <dbReference type="ARBA" id="ARBA00062688"/>
    </source>
</evidence>
<feature type="domain" description="Tr-type G" evidence="10">
    <location>
        <begin position="22"/>
        <end position="241"/>
    </location>
</feature>
<dbReference type="EC" id="2.7.7.4" evidence="9"/>
<dbReference type="InterPro" id="IPR041757">
    <property type="entry name" value="CysN_GTP-bd"/>
</dbReference>
<dbReference type="Gene3D" id="2.40.30.10">
    <property type="entry name" value="Translation factors"/>
    <property type="match status" value="2"/>
</dbReference>
<dbReference type="CDD" id="cd04166">
    <property type="entry name" value="CysN_ATPS"/>
    <property type="match status" value="1"/>
</dbReference>
<dbReference type="FunFam" id="2.40.30.10:FF:000027">
    <property type="entry name" value="Sulfate adenylyltransferase subunit 1"/>
    <property type="match status" value="1"/>
</dbReference>
<keyword evidence="12" id="KW-1185">Reference proteome</keyword>
<proteinExistence type="inferred from homology"/>
<keyword evidence="3 9" id="KW-0548">Nucleotidyltransferase</keyword>
<comment type="similarity">
    <text evidence="9">Belongs to the TRAFAC class translation factor GTPase superfamily. Classic translation factor GTPase family. CysN/NodQ subfamily.</text>
</comment>
<dbReference type="InterPro" id="IPR044139">
    <property type="entry name" value="CysN_NoDQ_III"/>
</dbReference>
<dbReference type="GO" id="GO:0004781">
    <property type="term" value="F:sulfate adenylyltransferase (ATP) activity"/>
    <property type="evidence" value="ECO:0007669"/>
    <property type="project" value="UniProtKB-UniRule"/>
</dbReference>
<evidence type="ECO:0000256" key="2">
    <source>
        <dbReference type="ARBA" id="ARBA00022679"/>
    </source>
</evidence>
<evidence type="ECO:0000256" key="1">
    <source>
        <dbReference type="ARBA" id="ARBA00005048"/>
    </source>
</evidence>
<dbReference type="PANTHER" id="PTHR23115">
    <property type="entry name" value="TRANSLATION FACTOR"/>
    <property type="match status" value="1"/>
</dbReference>
<dbReference type="NCBIfam" id="NF004035">
    <property type="entry name" value="PRK05506.1"/>
    <property type="match status" value="1"/>
</dbReference>
<dbReference type="PROSITE" id="PS51722">
    <property type="entry name" value="G_TR_2"/>
    <property type="match status" value="1"/>
</dbReference>
<gene>
    <name evidence="9 11" type="primary">cysN</name>
    <name evidence="11" type="ORF">FXN65_04860</name>
</gene>
<evidence type="ECO:0000256" key="3">
    <source>
        <dbReference type="ARBA" id="ARBA00022695"/>
    </source>
</evidence>
<dbReference type="InterPro" id="IPR044138">
    <property type="entry name" value="CysN_II"/>
</dbReference>
<dbReference type="Pfam" id="PF01583">
    <property type="entry name" value="APS_kinase"/>
    <property type="match status" value="1"/>
</dbReference>
<dbReference type="FunFam" id="3.40.50.300:FF:000119">
    <property type="entry name" value="Sulfate adenylyltransferase subunit 1"/>
    <property type="match status" value="1"/>
</dbReference>
<dbReference type="CDD" id="cd03695">
    <property type="entry name" value="CysN_NodQ_II"/>
    <property type="match status" value="1"/>
</dbReference>